<evidence type="ECO:0000313" key="3">
    <source>
        <dbReference type="Proteomes" id="UP000284403"/>
    </source>
</evidence>
<dbReference type="OrthoDB" id="273222at2759"/>
<reference evidence="2 3" key="1">
    <citation type="journal article" date="2018" name="BMC Genomics">
        <title>Genomic comparison of Trypanosoma conorhini and Trypanosoma rangeli to Trypanosoma cruzi strains of high and low virulence.</title>
        <authorList>
            <person name="Bradwell K.R."/>
            <person name="Koparde V.N."/>
            <person name="Matveyev A.V."/>
            <person name="Serrano M.G."/>
            <person name="Alves J.M."/>
            <person name="Parikh H."/>
            <person name="Huang B."/>
            <person name="Lee V."/>
            <person name="Espinosa-Alvarez O."/>
            <person name="Ortiz P.A."/>
            <person name="Costa-Martins A.G."/>
            <person name="Teixeira M.M."/>
            <person name="Buck G.A."/>
        </authorList>
    </citation>
    <scope>NUCLEOTIDE SEQUENCE [LARGE SCALE GENOMIC DNA]</scope>
    <source>
        <strain evidence="2 3">025E</strain>
    </source>
</reference>
<organism evidence="2 3">
    <name type="scientific">Trypanosoma conorhini</name>
    <dbReference type="NCBI Taxonomy" id="83891"/>
    <lineage>
        <taxon>Eukaryota</taxon>
        <taxon>Discoba</taxon>
        <taxon>Euglenozoa</taxon>
        <taxon>Kinetoplastea</taxon>
        <taxon>Metakinetoplastina</taxon>
        <taxon>Trypanosomatida</taxon>
        <taxon>Trypanosomatidae</taxon>
        <taxon>Trypanosoma</taxon>
    </lineage>
</organism>
<dbReference type="AlphaFoldDB" id="A0A422NS75"/>
<comment type="caution">
    <text evidence="2">The sequence shown here is derived from an EMBL/GenBank/DDBJ whole genome shotgun (WGS) entry which is preliminary data.</text>
</comment>
<gene>
    <name evidence="2" type="ORF">Tco025E_07196</name>
</gene>
<feature type="region of interest" description="Disordered" evidence="1">
    <location>
        <begin position="121"/>
        <end position="146"/>
    </location>
</feature>
<proteinExistence type="predicted"/>
<accession>A0A422NS75</accession>
<name>A0A422NS75_9TRYP</name>
<keyword evidence="3" id="KW-1185">Reference proteome</keyword>
<dbReference type="GeneID" id="40320807"/>
<evidence type="ECO:0000256" key="1">
    <source>
        <dbReference type="SAM" id="MobiDB-lite"/>
    </source>
</evidence>
<sequence length="939" mass="104102">MLLVELSRSSLASAAAGEAALPSPAPNVAARPTAEEDATSYLLRHCRFPVECWWMSLTLLQRWRRRHAAQLPLGSREKNLPLFPADLSPASCAHLMRHLSYSTAAWADVIRLYEMATREVAGPKATPRRRGAPDGEGGEQRAAGRGPLRWMRHTALTSLLQAGRWRDALHFYRHMLYRRETPSHVATGHLVQRLGEVGCWEAVVRIFEIHLKLVAATHTSTAAGLSKRELESSSNRAGAPERASARASEWGTMFSMSLDVVSRVCQRPLIAMQMFNAACDKNIDGSLFRWDGNFLSAVQSFPSERDRVEVLRRAKVAGQFDHFKLVRGLVHRGNWLEAMMVFAEGLAGQQLRRRDIGRSRLSILHASSGDNVQAVLRRLQSLAGRPASSLRVNDAEVECVLSKVPSTQPPGSRVSPASPMAHWCFCLQMLSDNYASLATNGGRGVTSGEEGRQPTKHMMSLLLRSPMPWRVALRIFERSRLLDASATHDDAAAASSTSSGALMANRVAHLLHRQGQQQRMREFLASVLRARPLSPSSELLEFAPLDFFSPNAGAPGRSALLVEDKVLYHFIDATMDWERALRLLHLVEEQRAATAAEAGNPLRRLPASVHCGALKMLRRCSASHGEQWLLSLRYFQHVASELHLLDCGTPPPPIPQQHGGAEVNTTLYCVLYETLLNLLDEPAAACGGVRAQMCCRLVERVMTRCGGRIPAHMLLPNQMDRLLPRLSVGGLSVPNVEERAWVSMKLVRCVLDALQGSAGPEVGRRSKLAPPEAVMLHELQKLVCRVAEYQQHLGQFHEKERLRSSSAAPTERRPRPTPFRMVPLWQTSLELLGHQCRACGTGTMRPGTLKLVYRSCATSGGQWEAALRATLYLLQHQRAAEGAVVGEHCSMYCSLFGWEKALAVWCRHFPQETLRAVSGHAKGLEYFMQSMESAEGQRQ</sequence>
<feature type="region of interest" description="Disordered" evidence="1">
    <location>
        <begin position="798"/>
        <end position="817"/>
    </location>
</feature>
<feature type="region of interest" description="Disordered" evidence="1">
    <location>
        <begin position="224"/>
        <end position="244"/>
    </location>
</feature>
<dbReference type="EMBL" id="MKKU01000540">
    <property type="protein sequence ID" value="RNF08313.1"/>
    <property type="molecule type" value="Genomic_DNA"/>
</dbReference>
<dbReference type="RefSeq" id="XP_029225828.1">
    <property type="nucleotide sequence ID" value="XM_029374063.1"/>
</dbReference>
<evidence type="ECO:0000313" key="2">
    <source>
        <dbReference type="EMBL" id="RNF08313.1"/>
    </source>
</evidence>
<protein>
    <submittedName>
        <fullName evidence="2">Uncharacterized protein</fullName>
    </submittedName>
</protein>
<dbReference type="Proteomes" id="UP000284403">
    <property type="component" value="Unassembled WGS sequence"/>
</dbReference>